<dbReference type="InterPro" id="IPR013830">
    <property type="entry name" value="SGNH_hydro"/>
</dbReference>
<name>A0A517M9H0_9BACT</name>
<dbReference type="InterPro" id="IPR045136">
    <property type="entry name" value="Iah1-like"/>
</dbReference>
<dbReference type="Gene3D" id="3.40.50.1110">
    <property type="entry name" value="SGNH hydrolase"/>
    <property type="match status" value="1"/>
</dbReference>
<dbReference type="GO" id="GO:0008233">
    <property type="term" value="F:peptidase activity"/>
    <property type="evidence" value="ECO:0007669"/>
    <property type="project" value="UniProtKB-KW"/>
</dbReference>
<dbReference type="InterPro" id="IPR029052">
    <property type="entry name" value="Metallo-depent_PP-like"/>
</dbReference>
<dbReference type="Gene3D" id="3.60.21.10">
    <property type="match status" value="1"/>
</dbReference>
<feature type="chain" id="PRO_5022171066" evidence="1">
    <location>
        <begin position="32"/>
        <end position="877"/>
    </location>
</feature>
<dbReference type="Pfam" id="PF13472">
    <property type="entry name" value="Lipase_GDSL_2"/>
    <property type="match status" value="1"/>
</dbReference>
<proteinExistence type="predicted"/>
<sequence precursor="true">MNPSTNRFQRATLTALATALLFTFACGNLPAQTTDGERPTIITLGDSITKGVRPGVSANQTFASILGKEHGQRVLNVGIGGERTDQALKRLDKDVIALRPRFVLIMYGTNDSYIDKGKTESRITVAAYKKNLEELAGRLLLEGIEPILMTPPPLAPNAAVNGIGESPNISLQEFVKACRQVAMENDLPLIDLYEHWSDAEAAGTDLASWTTDGCHPNPVGHKEVAKLVLKTLRAIGTPNTKLVPIKIQLETVLKREDPKDPTLWFHPRLAIGNENEIVMTVQKFLGRSDHFSGLSTMQTKDFGKHWQGPTQHQGLDWVTEPEGINVAVADVTPGFHQPTGRFLAIGAQVRYSEDGKQLNDKKRSHQTAYAIRQPSGEWSSWKRLEMPEDEQFDFARSACAQWTIEDDGSLLLPFYIRSGNSAPFATTIVRCDFDGETIRYREHGEVLQLDVKRGLYEPSIIKYQGRYFLTMRNDLRAYVTVSDDGLNYRPIKAWTFDDGSDLGSYNTQAHWLETGKGLFLVYTRRGANNDHVMRHRAPLFVAQVDPDRLHLIRSTEKVAVPERGATLGNFGVASINDNESWVTVGEGHITDKVKEHGADGSLFLARVQAQATEPVAFTAMGCGPYSPAAEQALKKYIERENVDPSSRFIVHCGDIVPGKIKDWPESQYEKVADLLATGNRLPTFIVPGDNEWNDQVDPDRHWGYWQNHFMKFDERWDLPTGTEQVERQSTRPENFAFQMDQVLFIGINKVGGKVHDKEEWEKRLEQNGEWIAKQLTAHQDEVHSAVIFAQASASSKIGTFQESLVQAATEFEKPILYLHADGHQWMNEPGKYGANITRVQLDVVNGAFPPVQVQVTGNPDQPFVFDRRLDQRFDQAN</sequence>
<accession>A0A517M9H0</accession>
<feature type="signal peptide" evidence="1">
    <location>
        <begin position="1"/>
        <end position="31"/>
    </location>
</feature>
<dbReference type="AlphaFoldDB" id="A0A517M9H0"/>
<dbReference type="KEGG" id="rml:FF011L_02700"/>
<organism evidence="3 4">
    <name type="scientific">Roseimaritima multifibrata</name>
    <dbReference type="NCBI Taxonomy" id="1930274"/>
    <lineage>
        <taxon>Bacteria</taxon>
        <taxon>Pseudomonadati</taxon>
        <taxon>Planctomycetota</taxon>
        <taxon>Planctomycetia</taxon>
        <taxon>Pirellulales</taxon>
        <taxon>Pirellulaceae</taxon>
        <taxon>Roseimaritima</taxon>
    </lineage>
</organism>
<dbReference type="PANTHER" id="PTHR14209:SF19">
    <property type="entry name" value="ISOAMYL ACETATE-HYDROLYZING ESTERASE 1 HOMOLOG"/>
    <property type="match status" value="1"/>
</dbReference>
<dbReference type="PANTHER" id="PTHR14209">
    <property type="entry name" value="ISOAMYL ACETATE-HYDROLYZING ESTERASE 1"/>
    <property type="match status" value="1"/>
</dbReference>
<reference evidence="3 4" key="1">
    <citation type="submission" date="2019-02" db="EMBL/GenBank/DDBJ databases">
        <title>Deep-cultivation of Planctomycetes and their phenomic and genomic characterization uncovers novel biology.</title>
        <authorList>
            <person name="Wiegand S."/>
            <person name="Jogler M."/>
            <person name="Boedeker C."/>
            <person name="Pinto D."/>
            <person name="Vollmers J."/>
            <person name="Rivas-Marin E."/>
            <person name="Kohn T."/>
            <person name="Peeters S.H."/>
            <person name="Heuer A."/>
            <person name="Rast P."/>
            <person name="Oberbeckmann S."/>
            <person name="Bunk B."/>
            <person name="Jeske O."/>
            <person name="Meyerdierks A."/>
            <person name="Storesund J.E."/>
            <person name="Kallscheuer N."/>
            <person name="Luecker S."/>
            <person name="Lage O.M."/>
            <person name="Pohl T."/>
            <person name="Merkel B.J."/>
            <person name="Hornburger P."/>
            <person name="Mueller R.-W."/>
            <person name="Bruemmer F."/>
            <person name="Labrenz M."/>
            <person name="Spormann A.M."/>
            <person name="Op den Camp H."/>
            <person name="Overmann J."/>
            <person name="Amann R."/>
            <person name="Jetten M.S.M."/>
            <person name="Mascher T."/>
            <person name="Medema M.H."/>
            <person name="Devos D.P."/>
            <person name="Kaster A.-K."/>
            <person name="Ovreas L."/>
            <person name="Rohde M."/>
            <person name="Galperin M.Y."/>
            <person name="Jogler C."/>
        </authorList>
    </citation>
    <scope>NUCLEOTIDE SEQUENCE [LARGE SCALE GENOMIC DNA]</scope>
    <source>
        <strain evidence="3 4">FF011L</strain>
    </source>
</reference>
<keyword evidence="1" id="KW-0732">Signal</keyword>
<keyword evidence="4" id="KW-1185">Reference proteome</keyword>
<feature type="domain" description="SGNH hydrolase-type esterase" evidence="2">
    <location>
        <begin position="44"/>
        <end position="222"/>
    </location>
</feature>
<dbReference type="InterPro" id="IPR036514">
    <property type="entry name" value="SGNH_hydro_sf"/>
</dbReference>
<dbReference type="Gene3D" id="2.120.10.10">
    <property type="match status" value="1"/>
</dbReference>
<dbReference type="GO" id="GO:0006508">
    <property type="term" value="P:proteolysis"/>
    <property type="evidence" value="ECO:0007669"/>
    <property type="project" value="UniProtKB-KW"/>
</dbReference>
<protein>
    <submittedName>
        <fullName evidence="3">Multifunctional acyl-CoA thioesterase I and protease I and lysophospholipase L1</fullName>
    </submittedName>
</protein>
<dbReference type="SUPFAM" id="SSF56300">
    <property type="entry name" value="Metallo-dependent phosphatases"/>
    <property type="match status" value="1"/>
</dbReference>
<gene>
    <name evidence="3" type="ORF">FF011L_02700</name>
</gene>
<keyword evidence="3" id="KW-0645">Protease</keyword>
<dbReference type="PROSITE" id="PS51257">
    <property type="entry name" value="PROKAR_LIPOPROTEIN"/>
    <property type="match status" value="1"/>
</dbReference>
<evidence type="ECO:0000259" key="2">
    <source>
        <dbReference type="Pfam" id="PF13472"/>
    </source>
</evidence>
<evidence type="ECO:0000313" key="4">
    <source>
        <dbReference type="Proteomes" id="UP000320672"/>
    </source>
</evidence>
<dbReference type="RefSeq" id="WP_218932932.1">
    <property type="nucleotide sequence ID" value="NZ_CP036262.1"/>
</dbReference>
<keyword evidence="3" id="KW-0378">Hydrolase</keyword>
<dbReference type="SUPFAM" id="SSF50939">
    <property type="entry name" value="Sialidases"/>
    <property type="match status" value="1"/>
</dbReference>
<dbReference type="SUPFAM" id="SSF52266">
    <property type="entry name" value="SGNH hydrolase"/>
    <property type="match status" value="1"/>
</dbReference>
<evidence type="ECO:0000256" key="1">
    <source>
        <dbReference type="SAM" id="SignalP"/>
    </source>
</evidence>
<dbReference type="GO" id="GO:0016788">
    <property type="term" value="F:hydrolase activity, acting on ester bonds"/>
    <property type="evidence" value="ECO:0007669"/>
    <property type="project" value="UniProtKB-ARBA"/>
</dbReference>
<evidence type="ECO:0000313" key="3">
    <source>
        <dbReference type="EMBL" id="QDS91540.1"/>
    </source>
</evidence>
<dbReference type="InterPro" id="IPR036278">
    <property type="entry name" value="Sialidase_sf"/>
</dbReference>
<dbReference type="EMBL" id="CP036262">
    <property type="protein sequence ID" value="QDS91540.1"/>
    <property type="molecule type" value="Genomic_DNA"/>
</dbReference>
<dbReference type="Proteomes" id="UP000320672">
    <property type="component" value="Chromosome"/>
</dbReference>